<protein>
    <submittedName>
        <fullName evidence="2">Class 3 adenylate cyclase</fullName>
    </submittedName>
</protein>
<dbReference type="CDD" id="cd07302">
    <property type="entry name" value="CHD"/>
    <property type="match status" value="1"/>
</dbReference>
<feature type="domain" description="Guanylate cyclase" evidence="1">
    <location>
        <begin position="102"/>
        <end position="237"/>
    </location>
</feature>
<dbReference type="GO" id="GO:0004016">
    <property type="term" value="F:adenylate cyclase activity"/>
    <property type="evidence" value="ECO:0007669"/>
    <property type="project" value="UniProtKB-ARBA"/>
</dbReference>
<dbReference type="InterPro" id="IPR029787">
    <property type="entry name" value="Nucleotide_cyclase"/>
</dbReference>
<dbReference type="SMART" id="SM00044">
    <property type="entry name" value="CYCc"/>
    <property type="match status" value="1"/>
</dbReference>
<evidence type="ECO:0000259" key="1">
    <source>
        <dbReference type="PROSITE" id="PS50125"/>
    </source>
</evidence>
<dbReference type="GO" id="GO:0006171">
    <property type="term" value="P:cAMP biosynthetic process"/>
    <property type="evidence" value="ECO:0007669"/>
    <property type="project" value="TreeGrafter"/>
</dbReference>
<comment type="caution">
    <text evidence="2">The sequence shown here is derived from an EMBL/GenBank/DDBJ whole genome shotgun (WGS) entry which is preliminary data.</text>
</comment>
<gene>
    <name evidence="2" type="ORF">EV130_105375</name>
</gene>
<dbReference type="InterPro" id="IPR050697">
    <property type="entry name" value="Adenylyl/Guanylyl_Cyclase_3/4"/>
</dbReference>
<dbReference type="GO" id="GO:0035556">
    <property type="term" value="P:intracellular signal transduction"/>
    <property type="evidence" value="ECO:0007669"/>
    <property type="project" value="InterPro"/>
</dbReference>
<dbReference type="Proteomes" id="UP000295547">
    <property type="component" value="Unassembled WGS sequence"/>
</dbReference>
<evidence type="ECO:0000313" key="3">
    <source>
        <dbReference type="Proteomes" id="UP000295547"/>
    </source>
</evidence>
<organism evidence="2 3">
    <name type="scientific">Rhizobium azibense</name>
    <dbReference type="NCBI Taxonomy" id="1136135"/>
    <lineage>
        <taxon>Bacteria</taxon>
        <taxon>Pseudomonadati</taxon>
        <taxon>Pseudomonadota</taxon>
        <taxon>Alphaproteobacteria</taxon>
        <taxon>Hyphomicrobiales</taxon>
        <taxon>Rhizobiaceae</taxon>
        <taxon>Rhizobium/Agrobacterium group</taxon>
        <taxon>Rhizobium</taxon>
    </lineage>
</organism>
<proteinExistence type="predicted"/>
<dbReference type="PROSITE" id="PS50125">
    <property type="entry name" value="GUANYLATE_CYCLASE_2"/>
    <property type="match status" value="1"/>
</dbReference>
<dbReference type="PANTHER" id="PTHR43081">
    <property type="entry name" value="ADENYLATE CYCLASE, TERMINAL-DIFFERENTIATION SPECIFIC-RELATED"/>
    <property type="match status" value="1"/>
</dbReference>
<accession>A0A4R3QWG4</accession>
<dbReference type="PANTHER" id="PTHR43081:SF20">
    <property type="entry name" value="TWO-COMPONENT RESPONSE REGULATOR"/>
    <property type="match status" value="1"/>
</dbReference>
<dbReference type="Pfam" id="PF00211">
    <property type="entry name" value="Guanylate_cyc"/>
    <property type="match status" value="1"/>
</dbReference>
<keyword evidence="3" id="KW-1185">Reference proteome</keyword>
<evidence type="ECO:0000313" key="2">
    <source>
        <dbReference type="EMBL" id="TCU25717.1"/>
    </source>
</evidence>
<dbReference type="InterPro" id="IPR001054">
    <property type="entry name" value="A/G_cyclase"/>
</dbReference>
<dbReference type="Gene3D" id="3.30.70.1230">
    <property type="entry name" value="Nucleotide cyclase"/>
    <property type="match status" value="1"/>
</dbReference>
<name>A0A4R3QWG4_9HYPH</name>
<dbReference type="SUPFAM" id="SSF55073">
    <property type="entry name" value="Nucleotide cyclase"/>
    <property type="match status" value="1"/>
</dbReference>
<dbReference type="AlphaFoldDB" id="A0A4R3QWG4"/>
<dbReference type="EMBL" id="SMBJ01000005">
    <property type="protein sequence ID" value="TCU25717.1"/>
    <property type="molecule type" value="Genomic_DNA"/>
</dbReference>
<sequence length="281" mass="31042">MSARGRRYNADTGFFEDFLARMCESRKTARKQGGGKMSFSQSRICKGCWQQMRLPVPLHGLASIPFRAFGIRPSRMNPNTCTICELMFTRVMKARKINVDVSVLFADLRGYTTLSQSLSADIVSSLLDDFYDECATAIWEYDGLLNKTVGDAIMAIFNFPIHHQDHAARAVLAAREIQRRCQLRRERHIAEGAGLDGSEFGVGIGIDSGEASFGEFGRSHRDLTAIGTVVNTAARAQSVADAGRILVTKAVCERAQSQTADSKGRAYRLKGFEKPIALYSI</sequence>
<reference evidence="2 3" key="1">
    <citation type="submission" date="2019-03" db="EMBL/GenBank/DDBJ databases">
        <title>Genomic Encyclopedia of Type Strains, Phase IV (KMG-V): Genome sequencing to study the core and pangenomes of soil and plant-associated prokaryotes.</title>
        <authorList>
            <person name="Whitman W."/>
        </authorList>
    </citation>
    <scope>NUCLEOTIDE SEQUENCE [LARGE SCALE GENOMIC DNA]</scope>
    <source>
        <strain evidence="2 3">Gr42</strain>
    </source>
</reference>